<accession>A0ABN8N5S5</accession>
<keyword evidence="1" id="KW-0479">Metal-binding</keyword>
<dbReference type="Gene3D" id="3.30.160.60">
    <property type="entry name" value="Classic Zinc Finger"/>
    <property type="match status" value="1"/>
</dbReference>
<dbReference type="PROSITE" id="PS50157">
    <property type="entry name" value="ZINC_FINGER_C2H2_2"/>
    <property type="match status" value="1"/>
</dbReference>
<dbReference type="EMBL" id="CALNXK010000008">
    <property type="protein sequence ID" value="CAH3040879.1"/>
    <property type="molecule type" value="Genomic_DNA"/>
</dbReference>
<organism evidence="3 4">
    <name type="scientific">Porites lobata</name>
    <dbReference type="NCBI Taxonomy" id="104759"/>
    <lineage>
        <taxon>Eukaryota</taxon>
        <taxon>Metazoa</taxon>
        <taxon>Cnidaria</taxon>
        <taxon>Anthozoa</taxon>
        <taxon>Hexacorallia</taxon>
        <taxon>Scleractinia</taxon>
        <taxon>Fungiina</taxon>
        <taxon>Poritidae</taxon>
        <taxon>Porites</taxon>
    </lineage>
</organism>
<evidence type="ECO:0000256" key="1">
    <source>
        <dbReference type="PROSITE-ProRule" id="PRU00042"/>
    </source>
</evidence>
<proteinExistence type="predicted"/>
<reference evidence="3 4" key="1">
    <citation type="submission" date="2022-05" db="EMBL/GenBank/DDBJ databases">
        <authorList>
            <consortium name="Genoscope - CEA"/>
            <person name="William W."/>
        </authorList>
    </citation>
    <scope>NUCLEOTIDE SEQUENCE [LARGE SCALE GENOMIC DNA]</scope>
</reference>
<name>A0ABN8N5S5_9CNID</name>
<gene>
    <name evidence="3" type="ORF">PLOB_00045536</name>
</gene>
<sequence length="243" mass="27795">MTSFTTDCPSCEKKFKTLYSLKKHVRQRHEGIDEDSLIPCFKDQDGKELQPAHASSLRTDKAGYLTWLAGITERVNSTFHPRLPGGWVKIDSHQVPKQYFDYFITKLGVQVNAVRKVCHRGQPCYQSATLKVSYKLFRLEQLVGALEEQPLVNLQRQLLFEGNEICSNQGDLSAEDEIARAKARVHTPAGKKKRRPSSKSLLQVGLGEGRATREVEIIWWPNVYTVTEHGQMIIRMYIQKCDF</sequence>
<evidence type="ECO:0000313" key="4">
    <source>
        <dbReference type="Proteomes" id="UP001159405"/>
    </source>
</evidence>
<keyword evidence="1" id="KW-0863">Zinc-finger</keyword>
<feature type="domain" description="C2H2-type" evidence="2">
    <location>
        <begin position="6"/>
        <end position="34"/>
    </location>
</feature>
<evidence type="ECO:0000313" key="3">
    <source>
        <dbReference type="EMBL" id="CAH3040879.1"/>
    </source>
</evidence>
<evidence type="ECO:0000259" key="2">
    <source>
        <dbReference type="PROSITE" id="PS50157"/>
    </source>
</evidence>
<keyword evidence="1" id="KW-0862">Zinc</keyword>
<keyword evidence="4" id="KW-1185">Reference proteome</keyword>
<dbReference type="InterPro" id="IPR013087">
    <property type="entry name" value="Znf_C2H2_type"/>
</dbReference>
<dbReference type="PROSITE" id="PS00028">
    <property type="entry name" value="ZINC_FINGER_C2H2_1"/>
    <property type="match status" value="1"/>
</dbReference>
<protein>
    <recommendedName>
        <fullName evidence="2">C2H2-type domain-containing protein</fullName>
    </recommendedName>
</protein>
<dbReference type="Proteomes" id="UP001159405">
    <property type="component" value="Unassembled WGS sequence"/>
</dbReference>
<comment type="caution">
    <text evidence="3">The sequence shown here is derived from an EMBL/GenBank/DDBJ whole genome shotgun (WGS) entry which is preliminary data.</text>
</comment>